<keyword evidence="2" id="KW-0808">Transferase</keyword>
<feature type="coiled-coil region" evidence="6">
    <location>
        <begin position="124"/>
        <end position="158"/>
    </location>
</feature>
<evidence type="ECO:0000256" key="4">
    <source>
        <dbReference type="ARBA" id="ARBA00022777"/>
    </source>
</evidence>
<keyword evidence="5" id="KW-0067">ATP-binding</keyword>
<dbReference type="Gene3D" id="2.30.29.30">
    <property type="entry name" value="Pleckstrin-homology domain (PH domain)/Phosphotyrosine-binding domain (PTB)"/>
    <property type="match status" value="1"/>
</dbReference>
<dbReference type="EMBL" id="CT868219">
    <property type="protein sequence ID" value="CAK75855.1"/>
    <property type="molecule type" value="Genomic_DNA"/>
</dbReference>
<dbReference type="GO" id="GO:0035556">
    <property type="term" value="P:intracellular signal transduction"/>
    <property type="evidence" value="ECO:0000318"/>
    <property type="project" value="GO_Central"/>
</dbReference>
<dbReference type="InterPro" id="IPR033931">
    <property type="entry name" value="PDK1-typ_PH"/>
</dbReference>
<dbReference type="Proteomes" id="UP000000600">
    <property type="component" value="Unassembled WGS sequence"/>
</dbReference>
<dbReference type="GeneID" id="5029037"/>
<dbReference type="Gene3D" id="3.30.200.20">
    <property type="entry name" value="Phosphorylase Kinase, domain 1"/>
    <property type="match status" value="1"/>
</dbReference>
<dbReference type="eggNOG" id="KOG0592">
    <property type="taxonomic scope" value="Eukaryota"/>
</dbReference>
<sequence>MEFDQTCTQHPKQKISWVCLEKQCQQRVMCSPCAVKIHEKSHKLEELSNLLENGVLQTYQSNSRNVGLGLKYLIKGESELIQEENRIGNENTYFQSVVEKNLKVVQKKMDVFKKEFLEKQKEIKLSNQEERNKVINELEQLNQQLKVSENMGNDIEEAFQKIQTYVNHKEYEFKNNKEAEIVNKKIYLLNLMKDNYMKMIKTYFSNAFTIEFCKLFDMQMETLNSKEVQDVNGFLDYVDSKWKQDYKNLSVSIEKFVQKLHEGLKYIIQLPLQEEKGQLAQFPIQPMKQQVIVPQFASPARNPVQYQQQPYFIPLTPFNQAPSQYQFHQQQIPQSSQRVYQNQNQFHSAPAPKCEVENDYFAQSQIIYEEPHVRNNTRPDFVNQKTETPIKKKISIEDFIKIQQMGDGAYSTVYSCQKKEDVQKGNSNQCPVYAIKIIDKNFMKLVSIISSSQNKKQHHAYIEKEMLQYLKYDGIIKLHSTFQDKNNLYFLVELASDCFGEFLKLYGNQKLTHQIIKFYTAEIVSILEYIHSKGIVHRDIKPENLLITEEKHLKLIDFGTAVIYDQEKVPQKIVQAIENYRKDFVDTERRRQYSFVGTNAYLTPEMISDKPVGPGTDLWALAIMMYKMYTGTIPFKTESKEDSEDLYKKIVTDQIIFPQSVPQQAQDLMKLFLEKDLNDRLVDYSKIKSHPYFADIDFNSLWQMNPPQPLQIHRDQRKSKTFVQEPISKIIYQEMVEKDSGFLISYYSPRLLVLQIINDIPSIHYTNPKLNDKKTVIHVTQFLKYQLLKQDKFVIIDEKQKYIFKSQNAKKWISLIGETLNNGLK</sequence>
<dbReference type="PROSITE" id="PS50011">
    <property type="entry name" value="PROTEIN_KINASE_DOM"/>
    <property type="match status" value="1"/>
</dbReference>
<evidence type="ECO:0000256" key="5">
    <source>
        <dbReference type="ARBA" id="ARBA00022840"/>
    </source>
</evidence>
<dbReference type="RefSeq" id="XP_001443252.1">
    <property type="nucleotide sequence ID" value="XM_001443215.1"/>
</dbReference>
<evidence type="ECO:0000256" key="6">
    <source>
        <dbReference type="SAM" id="Coils"/>
    </source>
</evidence>
<dbReference type="FunFam" id="1.10.510.10:FF:000833">
    <property type="entry name" value="AGC family protein kinase"/>
    <property type="match status" value="1"/>
</dbReference>
<keyword evidence="3" id="KW-0547">Nucleotide-binding</keyword>
<dbReference type="InterPro" id="IPR000719">
    <property type="entry name" value="Prot_kinase_dom"/>
</dbReference>
<evidence type="ECO:0000259" key="7">
    <source>
        <dbReference type="PROSITE" id="PS50011"/>
    </source>
</evidence>
<evidence type="ECO:0000256" key="1">
    <source>
        <dbReference type="ARBA" id="ARBA00022527"/>
    </source>
</evidence>
<name>A0CYI8_PARTE</name>
<dbReference type="InterPro" id="IPR011009">
    <property type="entry name" value="Kinase-like_dom_sf"/>
</dbReference>
<dbReference type="SUPFAM" id="SSF50729">
    <property type="entry name" value="PH domain-like"/>
    <property type="match status" value="1"/>
</dbReference>
<gene>
    <name evidence="8" type="ORF">GSPATT00011455001</name>
</gene>
<evidence type="ECO:0000256" key="2">
    <source>
        <dbReference type="ARBA" id="ARBA00022679"/>
    </source>
</evidence>
<dbReference type="STRING" id="5888.A0CYI8"/>
<evidence type="ECO:0000313" key="8">
    <source>
        <dbReference type="EMBL" id="CAK75855.1"/>
    </source>
</evidence>
<dbReference type="Pfam" id="PF14593">
    <property type="entry name" value="PH_3"/>
    <property type="match status" value="1"/>
</dbReference>
<evidence type="ECO:0000313" key="9">
    <source>
        <dbReference type="Proteomes" id="UP000000600"/>
    </source>
</evidence>
<evidence type="ECO:0000256" key="3">
    <source>
        <dbReference type="ARBA" id="ARBA00022741"/>
    </source>
</evidence>
<dbReference type="InParanoid" id="A0CYI8"/>
<dbReference type="OMA" id="HVRNNTR"/>
<keyword evidence="1" id="KW-0723">Serine/threonine-protein kinase</keyword>
<dbReference type="InterPro" id="IPR011993">
    <property type="entry name" value="PH-like_dom_sf"/>
</dbReference>
<dbReference type="SUPFAM" id="SSF56112">
    <property type="entry name" value="Protein kinase-like (PK-like)"/>
    <property type="match status" value="1"/>
</dbReference>
<dbReference type="Pfam" id="PF00069">
    <property type="entry name" value="Pkinase"/>
    <property type="match status" value="1"/>
</dbReference>
<dbReference type="KEGG" id="ptm:GSPATT00011455001"/>
<keyword evidence="9" id="KW-1185">Reference proteome</keyword>
<accession>A0CYI8</accession>
<dbReference type="PANTHER" id="PTHR24353:SF37">
    <property type="entry name" value="CAMP-DEPENDENT PROTEIN KINASE CATALYTIC SUBUNIT PRKX"/>
    <property type="match status" value="1"/>
</dbReference>
<dbReference type="AlphaFoldDB" id="A0CYI8"/>
<keyword evidence="6" id="KW-0175">Coiled coil</keyword>
<dbReference type="HOGENOM" id="CLU_343420_0_0_1"/>
<feature type="domain" description="Protein kinase" evidence="7">
    <location>
        <begin position="399"/>
        <end position="693"/>
    </location>
</feature>
<dbReference type="SMART" id="SM00220">
    <property type="entry name" value="S_TKc"/>
    <property type="match status" value="1"/>
</dbReference>
<dbReference type="PANTHER" id="PTHR24353">
    <property type="entry name" value="CYCLIC NUCLEOTIDE-DEPENDENT PROTEIN KINASE"/>
    <property type="match status" value="1"/>
</dbReference>
<proteinExistence type="predicted"/>
<dbReference type="PROSITE" id="PS00108">
    <property type="entry name" value="PROTEIN_KINASE_ST"/>
    <property type="match status" value="1"/>
</dbReference>
<dbReference type="Gene3D" id="1.10.510.10">
    <property type="entry name" value="Transferase(Phosphotransferase) domain 1"/>
    <property type="match status" value="1"/>
</dbReference>
<keyword evidence="4" id="KW-0418">Kinase</keyword>
<dbReference type="GO" id="GO:0004674">
    <property type="term" value="F:protein serine/threonine kinase activity"/>
    <property type="evidence" value="ECO:0000318"/>
    <property type="project" value="GO_Central"/>
</dbReference>
<dbReference type="GO" id="GO:0005524">
    <property type="term" value="F:ATP binding"/>
    <property type="evidence" value="ECO:0007669"/>
    <property type="project" value="UniProtKB-KW"/>
</dbReference>
<reference evidence="8 9" key="1">
    <citation type="journal article" date="2006" name="Nature">
        <title>Global trends of whole-genome duplications revealed by the ciliate Paramecium tetraurelia.</title>
        <authorList>
            <consortium name="Genoscope"/>
            <person name="Aury J.-M."/>
            <person name="Jaillon O."/>
            <person name="Duret L."/>
            <person name="Noel B."/>
            <person name="Jubin C."/>
            <person name="Porcel B.M."/>
            <person name="Segurens B."/>
            <person name="Daubin V."/>
            <person name="Anthouard V."/>
            <person name="Aiach N."/>
            <person name="Arnaiz O."/>
            <person name="Billaut A."/>
            <person name="Beisson J."/>
            <person name="Blanc I."/>
            <person name="Bouhouche K."/>
            <person name="Camara F."/>
            <person name="Duharcourt S."/>
            <person name="Guigo R."/>
            <person name="Gogendeau D."/>
            <person name="Katinka M."/>
            <person name="Keller A.-M."/>
            <person name="Kissmehl R."/>
            <person name="Klotz C."/>
            <person name="Koll F."/>
            <person name="Le Moue A."/>
            <person name="Lepere C."/>
            <person name="Malinsky S."/>
            <person name="Nowacki M."/>
            <person name="Nowak J.K."/>
            <person name="Plattner H."/>
            <person name="Poulain J."/>
            <person name="Ruiz F."/>
            <person name="Serrano V."/>
            <person name="Zagulski M."/>
            <person name="Dessen P."/>
            <person name="Betermier M."/>
            <person name="Weissenbach J."/>
            <person name="Scarpelli C."/>
            <person name="Schachter V."/>
            <person name="Sperling L."/>
            <person name="Meyer E."/>
            <person name="Cohen J."/>
            <person name="Wincker P."/>
        </authorList>
    </citation>
    <scope>NUCLEOTIDE SEQUENCE [LARGE SCALE GENOMIC DNA]</scope>
    <source>
        <strain evidence="8 9">Stock d4-2</strain>
    </source>
</reference>
<organism evidence="8 9">
    <name type="scientific">Paramecium tetraurelia</name>
    <dbReference type="NCBI Taxonomy" id="5888"/>
    <lineage>
        <taxon>Eukaryota</taxon>
        <taxon>Sar</taxon>
        <taxon>Alveolata</taxon>
        <taxon>Ciliophora</taxon>
        <taxon>Intramacronucleata</taxon>
        <taxon>Oligohymenophorea</taxon>
        <taxon>Peniculida</taxon>
        <taxon>Parameciidae</taxon>
        <taxon>Paramecium</taxon>
    </lineage>
</organism>
<dbReference type="InterPro" id="IPR008271">
    <property type="entry name" value="Ser/Thr_kinase_AS"/>
</dbReference>
<protein>
    <recommendedName>
        <fullName evidence="7">Protein kinase domain-containing protein</fullName>
    </recommendedName>
</protein>
<dbReference type="OrthoDB" id="291502at2759"/>